<keyword evidence="6" id="KW-0812">Transmembrane</keyword>
<evidence type="ECO:0000313" key="11">
    <source>
        <dbReference type="EMBL" id="AFK04538.1"/>
    </source>
</evidence>
<feature type="domain" description="TonB C-terminal" evidence="10">
    <location>
        <begin position="46"/>
        <end position="133"/>
    </location>
</feature>
<dbReference type="Proteomes" id="UP000002875">
    <property type="component" value="Chromosome"/>
</dbReference>
<proteinExistence type="inferred from homology"/>
<comment type="subcellular location">
    <subcellularLocation>
        <location evidence="1">Cell inner membrane</location>
        <topology evidence="1">Single-pass membrane protein</topology>
        <orientation evidence="1">Periplasmic side</orientation>
    </subcellularLocation>
</comment>
<organism evidence="11 12">
    <name type="scientific">Emticicia oligotrophica (strain DSM 17448 / CIP 109782 / MTCC 6937 / GPTSA100-15)</name>
    <dbReference type="NCBI Taxonomy" id="929562"/>
    <lineage>
        <taxon>Bacteria</taxon>
        <taxon>Pseudomonadati</taxon>
        <taxon>Bacteroidota</taxon>
        <taxon>Cytophagia</taxon>
        <taxon>Cytophagales</taxon>
        <taxon>Leadbetterellaceae</taxon>
        <taxon>Emticicia</taxon>
    </lineage>
</organism>
<keyword evidence="7" id="KW-0653">Protein transport</keyword>
<reference evidence="11 12" key="1">
    <citation type="submission" date="2011-07" db="EMBL/GenBank/DDBJ databases">
        <title>The complete genome of chromosome of Emticicia oligotrophica DSM 17448.</title>
        <authorList>
            <consortium name="US DOE Joint Genome Institute (JGI-PGF)"/>
            <person name="Lucas S."/>
            <person name="Han J."/>
            <person name="Lapidus A."/>
            <person name="Bruce D."/>
            <person name="Goodwin L."/>
            <person name="Pitluck S."/>
            <person name="Peters L."/>
            <person name="Kyrpides N."/>
            <person name="Mavromatis K."/>
            <person name="Ivanova N."/>
            <person name="Ovchinnikova G."/>
            <person name="Teshima H."/>
            <person name="Detter J.C."/>
            <person name="Tapia R."/>
            <person name="Han C."/>
            <person name="Land M."/>
            <person name="Hauser L."/>
            <person name="Markowitz V."/>
            <person name="Cheng J.-F."/>
            <person name="Hugenholtz P."/>
            <person name="Woyke T."/>
            <person name="Wu D."/>
            <person name="Tindall B."/>
            <person name="Pomrenke H."/>
            <person name="Brambilla E."/>
            <person name="Klenk H.-P."/>
            <person name="Eisen J.A."/>
        </authorList>
    </citation>
    <scope>NUCLEOTIDE SEQUENCE [LARGE SCALE GENOMIC DNA]</scope>
    <source>
        <strain evidence="11 12">DSM 17448</strain>
    </source>
</reference>
<evidence type="ECO:0000256" key="5">
    <source>
        <dbReference type="ARBA" id="ARBA00022519"/>
    </source>
</evidence>
<dbReference type="InterPro" id="IPR037682">
    <property type="entry name" value="TonB_C"/>
</dbReference>
<dbReference type="Gene3D" id="3.30.1150.10">
    <property type="match status" value="1"/>
</dbReference>
<evidence type="ECO:0000256" key="9">
    <source>
        <dbReference type="ARBA" id="ARBA00023136"/>
    </source>
</evidence>
<protein>
    <submittedName>
        <fullName evidence="11">TonB family protein</fullName>
    </submittedName>
</protein>
<dbReference type="Pfam" id="PF03544">
    <property type="entry name" value="TonB_C"/>
    <property type="match status" value="1"/>
</dbReference>
<dbReference type="InterPro" id="IPR006260">
    <property type="entry name" value="TonB/TolA_C"/>
</dbReference>
<evidence type="ECO:0000259" key="10">
    <source>
        <dbReference type="PROSITE" id="PS52015"/>
    </source>
</evidence>
<dbReference type="PROSITE" id="PS51257">
    <property type="entry name" value="PROKAR_LIPOPROTEIN"/>
    <property type="match status" value="1"/>
</dbReference>
<keyword evidence="9" id="KW-0472">Membrane</keyword>
<dbReference type="PROSITE" id="PS52015">
    <property type="entry name" value="TONB_CTD"/>
    <property type="match status" value="1"/>
</dbReference>
<sequence>MKYISIIFILIWTVACQKPKTDLSNAVSRESEEIIDPIEEQPYYPGGIPDLFKYLGQNIKYPKNLNRNNITGKIFITFIINEDGSISDAKVIKGSLNKQLNNSVCSVINNMPKWVNNSKRKVKYTIPIKIEPE</sequence>
<evidence type="ECO:0000313" key="12">
    <source>
        <dbReference type="Proteomes" id="UP000002875"/>
    </source>
</evidence>
<accession>A0ABM5N4X8</accession>
<evidence type="ECO:0000256" key="6">
    <source>
        <dbReference type="ARBA" id="ARBA00022692"/>
    </source>
</evidence>
<gene>
    <name evidence="11" type="ordered locus">Emtol_3409</name>
</gene>
<dbReference type="PANTHER" id="PTHR33446:SF2">
    <property type="entry name" value="PROTEIN TONB"/>
    <property type="match status" value="1"/>
</dbReference>
<keyword evidence="8" id="KW-1133">Transmembrane helix</keyword>
<keyword evidence="5" id="KW-0997">Cell inner membrane</keyword>
<evidence type="ECO:0000256" key="1">
    <source>
        <dbReference type="ARBA" id="ARBA00004383"/>
    </source>
</evidence>
<keyword evidence="4" id="KW-1003">Cell membrane</keyword>
<evidence type="ECO:0000256" key="7">
    <source>
        <dbReference type="ARBA" id="ARBA00022927"/>
    </source>
</evidence>
<dbReference type="PANTHER" id="PTHR33446">
    <property type="entry name" value="PROTEIN TONB-RELATED"/>
    <property type="match status" value="1"/>
</dbReference>
<comment type="similarity">
    <text evidence="2">Belongs to the TonB family.</text>
</comment>
<dbReference type="InterPro" id="IPR051045">
    <property type="entry name" value="TonB-dependent_transducer"/>
</dbReference>
<keyword evidence="12" id="KW-1185">Reference proteome</keyword>
<evidence type="ECO:0000256" key="3">
    <source>
        <dbReference type="ARBA" id="ARBA00022448"/>
    </source>
</evidence>
<dbReference type="SUPFAM" id="SSF74653">
    <property type="entry name" value="TolA/TonB C-terminal domain"/>
    <property type="match status" value="1"/>
</dbReference>
<evidence type="ECO:0000256" key="8">
    <source>
        <dbReference type="ARBA" id="ARBA00022989"/>
    </source>
</evidence>
<name>A0ABM5N4X8_EMTOG</name>
<evidence type="ECO:0000256" key="2">
    <source>
        <dbReference type="ARBA" id="ARBA00006555"/>
    </source>
</evidence>
<dbReference type="NCBIfam" id="TIGR01352">
    <property type="entry name" value="tonB_Cterm"/>
    <property type="match status" value="1"/>
</dbReference>
<evidence type="ECO:0000256" key="4">
    <source>
        <dbReference type="ARBA" id="ARBA00022475"/>
    </source>
</evidence>
<dbReference type="EMBL" id="CP002961">
    <property type="protein sequence ID" value="AFK04538.1"/>
    <property type="molecule type" value="Genomic_DNA"/>
</dbReference>
<keyword evidence="3" id="KW-0813">Transport</keyword>
<dbReference type="RefSeq" id="WP_015030227.1">
    <property type="nucleotide sequence ID" value="NC_018748.1"/>
</dbReference>